<dbReference type="AlphaFoldDB" id="A0A4R7FRQ2"/>
<evidence type="ECO:0000313" key="3">
    <source>
        <dbReference type="EMBL" id="TDS80497.1"/>
    </source>
</evidence>
<feature type="domain" description="GH15-like" evidence="1">
    <location>
        <begin position="249"/>
        <end position="604"/>
    </location>
</feature>
<dbReference type="InterPro" id="IPR008928">
    <property type="entry name" value="6-hairpin_glycosidase_sf"/>
</dbReference>
<feature type="domain" description="Trehalase-like N-terminal" evidence="2">
    <location>
        <begin position="24"/>
        <end position="125"/>
    </location>
</feature>
<dbReference type="InterPro" id="IPR011613">
    <property type="entry name" value="GH15-like"/>
</dbReference>
<evidence type="ECO:0000313" key="4">
    <source>
        <dbReference type="Proteomes" id="UP000295344"/>
    </source>
</evidence>
<evidence type="ECO:0000259" key="2">
    <source>
        <dbReference type="Pfam" id="PF19291"/>
    </source>
</evidence>
<dbReference type="InterPro" id="IPR012341">
    <property type="entry name" value="6hp_glycosidase-like_sf"/>
</dbReference>
<proteinExistence type="predicted"/>
<dbReference type="GO" id="GO:0004553">
    <property type="term" value="F:hydrolase activity, hydrolyzing O-glycosyl compounds"/>
    <property type="evidence" value="ECO:0007669"/>
    <property type="project" value="TreeGrafter"/>
</dbReference>
<dbReference type="EMBL" id="SOAM01000001">
    <property type="protein sequence ID" value="TDS80497.1"/>
    <property type="molecule type" value="Genomic_DNA"/>
</dbReference>
<dbReference type="Gene3D" id="1.50.10.10">
    <property type="match status" value="1"/>
</dbReference>
<gene>
    <name evidence="3" type="ORF">CLV52_1063</name>
</gene>
<sequence>MSEPDEHPAEPRPGGYAALRGYAAIGDSRTVALIARDGRIDWLPVPSLDARPMFAAILDEERGGRFELQPDEPFSATRRYVEGTNVLVTRFTAASGVVEVTDALVTGIAGRLPWMQLVRRIDGVEGAVPMRWIVAPGNVLGDYDVRRFDTGTVPLIRAGATNITLTGSDVGREDPVHPGNGPATDWGADFRGAFTTGAGSRHVLCLSGTEDEPVRAPDPEIADRSVERTIEGWQTWSSAFDWDGPWPDQVLRSTLALKLLLYSPTGSIAAAATTSLPEDRDGGKNWDYRFAWVRDLAYTVDAFLRFGLREEPHAAVSWMLRALKNNTDDGMAVFLSLEGEPTDGVHERPAAGWCGIGPVVAGNAASGQLQLGIYADLIALMRSYTADGNLLDASSSDLLVRLADAACVQWRKKDSGMWELPEVRHYVSSKMGCWQALDAACSLHDMGFVLPPKGTRERWEKNKRLIRTWIDKHGWDERRGAYRMAKGSGALDASVLLHTVSGYDRGERMSRTIDALREELGRGPLLYRYSGMEREEGTFLACAFWTASALACVGRVEEATALMDELVTLPNDVGIMAEMVEEGSGEFLGNLPQALSHLALVQAASVIRDLT</sequence>
<accession>A0A4R7FRQ2</accession>
<dbReference type="RefSeq" id="WP_133765214.1">
    <property type="nucleotide sequence ID" value="NZ_BAAARP010000001.1"/>
</dbReference>
<dbReference type="InterPro" id="IPR045582">
    <property type="entry name" value="Trehalase-like_N"/>
</dbReference>
<dbReference type="SUPFAM" id="SSF48208">
    <property type="entry name" value="Six-hairpin glycosidases"/>
    <property type="match status" value="1"/>
</dbReference>
<protein>
    <submittedName>
        <fullName evidence="3">GH15 family glucan-1,4-alpha-glucosidase</fullName>
    </submittedName>
</protein>
<name>A0A4R7FRQ2_9MICO</name>
<dbReference type="GO" id="GO:0005975">
    <property type="term" value="P:carbohydrate metabolic process"/>
    <property type="evidence" value="ECO:0007669"/>
    <property type="project" value="InterPro"/>
</dbReference>
<dbReference type="PANTHER" id="PTHR31616">
    <property type="entry name" value="TREHALASE"/>
    <property type="match status" value="1"/>
</dbReference>
<dbReference type="PANTHER" id="PTHR31616:SF0">
    <property type="entry name" value="GLUCAN 1,4-ALPHA-GLUCOSIDASE"/>
    <property type="match status" value="1"/>
</dbReference>
<organism evidence="3 4">
    <name type="scientific">Amnibacterium kyonggiense</name>
    <dbReference type="NCBI Taxonomy" id="595671"/>
    <lineage>
        <taxon>Bacteria</taxon>
        <taxon>Bacillati</taxon>
        <taxon>Actinomycetota</taxon>
        <taxon>Actinomycetes</taxon>
        <taxon>Micrococcales</taxon>
        <taxon>Microbacteriaceae</taxon>
        <taxon>Amnibacterium</taxon>
    </lineage>
</organism>
<keyword evidence="4" id="KW-1185">Reference proteome</keyword>
<comment type="caution">
    <text evidence="3">The sequence shown here is derived from an EMBL/GenBank/DDBJ whole genome shotgun (WGS) entry which is preliminary data.</text>
</comment>
<dbReference type="Pfam" id="PF19291">
    <property type="entry name" value="TREH_N"/>
    <property type="match status" value="1"/>
</dbReference>
<dbReference type="Pfam" id="PF00723">
    <property type="entry name" value="Glyco_hydro_15"/>
    <property type="match status" value="1"/>
</dbReference>
<reference evidence="3 4" key="1">
    <citation type="submission" date="2019-03" db="EMBL/GenBank/DDBJ databases">
        <title>Genomic Encyclopedia of Archaeal and Bacterial Type Strains, Phase II (KMG-II): from individual species to whole genera.</title>
        <authorList>
            <person name="Goeker M."/>
        </authorList>
    </citation>
    <scope>NUCLEOTIDE SEQUENCE [LARGE SCALE GENOMIC DNA]</scope>
    <source>
        <strain evidence="3 4">DSM 24782</strain>
    </source>
</reference>
<dbReference type="Proteomes" id="UP000295344">
    <property type="component" value="Unassembled WGS sequence"/>
</dbReference>
<evidence type="ECO:0000259" key="1">
    <source>
        <dbReference type="Pfam" id="PF00723"/>
    </source>
</evidence>
<dbReference type="OrthoDB" id="3902805at2"/>